<feature type="region of interest" description="Disordered" evidence="1">
    <location>
        <begin position="203"/>
        <end position="227"/>
    </location>
</feature>
<organism evidence="2 3">
    <name type="scientific">Epichloe festucae (strain Fl1)</name>
    <dbReference type="NCBI Taxonomy" id="877507"/>
    <lineage>
        <taxon>Eukaryota</taxon>
        <taxon>Fungi</taxon>
        <taxon>Dikarya</taxon>
        <taxon>Ascomycota</taxon>
        <taxon>Pezizomycotina</taxon>
        <taxon>Sordariomycetes</taxon>
        <taxon>Hypocreomycetidae</taxon>
        <taxon>Hypocreales</taxon>
        <taxon>Clavicipitaceae</taxon>
        <taxon>Epichloe</taxon>
    </lineage>
</organism>
<evidence type="ECO:0008006" key="4">
    <source>
        <dbReference type="Google" id="ProtNLM"/>
    </source>
</evidence>
<sequence length="227" mass="25251">MAPIDYSKWDNIGTHSDPEEVLPQSIPRPVHASSVSSRSTITSVSTEPQSAAAEPIQAVVVRCEVEKRRLPAWSATTIPAHHPVFSQRVLPVPGLLDIPLVLRRVGTRSAESADLVNPIATYLNMDAEIGFAPPAWQSSVGTVLVARKDRKPFLPQHLEGVWMYCDYILDLFGEGGGAPRWLYNRPAFEKWWEGYCMEQRRLRSGDGGEADPDDWRAVRSPYESEGS</sequence>
<accession>A0A7U3Q180</accession>
<reference evidence="2 3" key="1">
    <citation type="journal article" date="2018" name="PLoS Genet.">
        <title>Repeat elements organise 3D genome structure and mediate transcription in the filamentous fungus Epichloe festucae.</title>
        <authorList>
            <person name="Winter D.J."/>
            <person name="Ganley A.R.D."/>
            <person name="Young C.A."/>
            <person name="Liachko I."/>
            <person name="Schardl C.L."/>
            <person name="Dupont P.Y."/>
            <person name="Berry D."/>
            <person name="Ram A."/>
            <person name="Scott B."/>
            <person name="Cox M.P."/>
        </authorList>
    </citation>
    <scope>NUCLEOTIDE SEQUENCE [LARGE SCALE GENOMIC DNA]</scope>
    <source>
        <strain evidence="2 3">Fl1</strain>
    </source>
</reference>
<dbReference type="AlphaFoldDB" id="A0A7U3Q180"/>
<name>A0A7U3Q180_EPIFF</name>
<proteinExistence type="predicted"/>
<dbReference type="OrthoDB" id="5046144at2759"/>
<feature type="region of interest" description="Disordered" evidence="1">
    <location>
        <begin position="1"/>
        <end position="49"/>
    </location>
</feature>
<protein>
    <recommendedName>
        <fullName evidence="4">Ectomycorrhiza-upregulated zf-mynd domain-containing protein</fullName>
    </recommendedName>
</protein>
<evidence type="ECO:0000313" key="3">
    <source>
        <dbReference type="Proteomes" id="UP000594364"/>
    </source>
</evidence>
<dbReference type="Proteomes" id="UP000594364">
    <property type="component" value="Chromosome 6"/>
</dbReference>
<evidence type="ECO:0000313" key="2">
    <source>
        <dbReference type="EMBL" id="QPH16192.1"/>
    </source>
</evidence>
<keyword evidence="3" id="KW-1185">Reference proteome</keyword>
<gene>
    <name evidence="2" type="ORF">C2857_000768</name>
</gene>
<dbReference type="EMBL" id="CP031390">
    <property type="protein sequence ID" value="QPH16192.1"/>
    <property type="molecule type" value="Genomic_DNA"/>
</dbReference>
<evidence type="ECO:0000256" key="1">
    <source>
        <dbReference type="SAM" id="MobiDB-lite"/>
    </source>
</evidence>
<feature type="compositionally biased region" description="Low complexity" evidence="1">
    <location>
        <begin position="33"/>
        <end position="46"/>
    </location>
</feature>